<dbReference type="NCBIfam" id="TIGR00733">
    <property type="entry name" value="OPT family oligopeptide transporter"/>
    <property type="match status" value="1"/>
</dbReference>
<comment type="subcellular location">
    <subcellularLocation>
        <location evidence="1">Membrane</location>
        <topology evidence="1">Multi-pass membrane protein</topology>
    </subcellularLocation>
</comment>
<feature type="transmembrane region" description="Helical" evidence="6">
    <location>
        <begin position="71"/>
        <end position="95"/>
    </location>
</feature>
<sequence>MTRFARSSIRELTLRGIILGALITVVFTAANVYLGLKVGLTFASSIPAAVISMAVLRLAKDSTIQENNFVQTLASSAGTLSSVIFVLPGLVIVGYWTGFPFWQSAGICAVGGILGVMYTVPLRRAMVVQGNLPYPEGVAAAEVLKVGSPDTAGEAGADEAAKGAGLRDVVAGTLVSIGFFLMTAMRFFTEQFQGFLRIGNAVTGLGTGLSMALLGAGYLVGATVGFAMFVGVAIAWFGAVPILTWLHPPVDGMDLIKYANSVVWRQQVRLIGAGAIAAAAIWTLIVLAKPMTDGIRASLNAMKTVRAGNAHSVPRVEQDIPFHYVMAIAAVLLVPLAGLFISFILGTPLSTHLVVLVLAGVVFAAVMGFIVAAASGYMAGLIGSSNSPISSIGILAAIASSLLLVTLLGKDGVSDPVIRGAAVALALFTTSVVLTIATIANDNLQDLKTGQLVGATPWRQQVALVLGCIVGAAVIPPVLNLLQHAYGFAGAPLDPGMDPAKTLGAPQATLMATLATGILSGKLDWSMLGIGAVVGICLVVVDEVLKATTRRFRLPPLAVALGIYLPMTVTVPVSVGALLAYIVDRVLAQRAKAAGVPVEKFADVAQRRAMLLASGMIVGESLFGVAQAAIISLTGNQEPLAVMGDGFAGAAEWLGGIVFLVACLWSVRWVLAERK</sequence>
<dbReference type="Pfam" id="PF03169">
    <property type="entry name" value="OPT"/>
    <property type="match status" value="1"/>
</dbReference>
<accession>A0A248JMW7</accession>
<dbReference type="NCBIfam" id="TIGR00728">
    <property type="entry name" value="OPT_sfam"/>
    <property type="match status" value="1"/>
</dbReference>
<feature type="transmembrane region" description="Helical" evidence="6">
    <location>
        <begin position="194"/>
        <end position="219"/>
    </location>
</feature>
<feature type="transmembrane region" description="Helical" evidence="6">
    <location>
        <begin position="653"/>
        <end position="671"/>
    </location>
</feature>
<feature type="transmembrane region" description="Helical" evidence="6">
    <location>
        <begin position="462"/>
        <end position="482"/>
    </location>
</feature>
<organism evidence="7 8">
    <name type="scientific">Nitrospirillum viridazoti CBAmc</name>
    <dbReference type="NCBI Taxonomy" id="1441467"/>
    <lineage>
        <taxon>Bacteria</taxon>
        <taxon>Pseudomonadati</taxon>
        <taxon>Pseudomonadota</taxon>
        <taxon>Alphaproteobacteria</taxon>
        <taxon>Rhodospirillales</taxon>
        <taxon>Azospirillaceae</taxon>
        <taxon>Nitrospirillum</taxon>
        <taxon>Nitrospirillum viridazoti</taxon>
    </lineage>
</organism>
<keyword evidence="5 6" id="KW-0472">Membrane</keyword>
<dbReference type="AlphaFoldDB" id="A0A248JMW7"/>
<evidence type="ECO:0000313" key="8">
    <source>
        <dbReference type="Proteomes" id="UP000197153"/>
    </source>
</evidence>
<evidence type="ECO:0000256" key="6">
    <source>
        <dbReference type="SAM" id="Phobius"/>
    </source>
</evidence>
<reference evidence="7 8" key="1">
    <citation type="submission" date="2017-06" db="EMBL/GenBank/DDBJ databases">
        <title>Complete genome sequence of Nitrospirillum amazonense strain CBAmC, an endophytic nitrogen-fixing and plant growth-promoting bacterium, isolated from sugarcane.</title>
        <authorList>
            <person name="Schwab S."/>
            <person name="dos Santos Teixeira K.R."/>
            <person name="Simoes Araujo J.L."/>
            <person name="Soares Vidal M."/>
            <person name="Borges de Freitas H.R."/>
            <person name="Rivello Crivelaro A.L."/>
            <person name="Bueno de Camargo Nunes A."/>
            <person name="dos Santos C.M."/>
            <person name="Palmeira da Silva Rosa D."/>
            <person name="da Silva Padilha D."/>
            <person name="da Silva E."/>
            <person name="Araujo Terra L."/>
            <person name="Soares Mendes V."/>
            <person name="Farinelli L."/>
            <person name="Magalhaes Cruz L."/>
            <person name="Baldani J.I."/>
        </authorList>
    </citation>
    <scope>NUCLEOTIDE SEQUENCE [LARGE SCALE GENOMIC DNA]</scope>
    <source>
        <strain evidence="7 8">CBAmC</strain>
    </source>
</reference>
<feature type="transmembrane region" description="Helical" evidence="6">
    <location>
        <begin position="421"/>
        <end position="441"/>
    </location>
</feature>
<dbReference type="PANTHER" id="PTHR31645:SF0">
    <property type="entry name" value="OLIGOPEPTIDE TRANSPORTER YGL114W-RELATED"/>
    <property type="match status" value="1"/>
</dbReference>
<evidence type="ECO:0000256" key="5">
    <source>
        <dbReference type="ARBA" id="ARBA00023136"/>
    </source>
</evidence>
<feature type="transmembrane region" description="Helical" evidence="6">
    <location>
        <begin position="609"/>
        <end position="633"/>
    </location>
</feature>
<dbReference type="InterPro" id="IPR004814">
    <property type="entry name" value="Oligopep_transpt"/>
</dbReference>
<keyword evidence="8" id="KW-1185">Reference proteome</keyword>
<dbReference type="GO" id="GO:0016020">
    <property type="term" value="C:membrane"/>
    <property type="evidence" value="ECO:0007669"/>
    <property type="project" value="UniProtKB-SubCell"/>
</dbReference>
<feature type="transmembrane region" description="Helical" evidence="6">
    <location>
        <begin position="527"/>
        <end position="545"/>
    </location>
</feature>
<dbReference type="RefSeq" id="WP_004271971.1">
    <property type="nucleotide sequence ID" value="NZ_CP022110.1"/>
</dbReference>
<dbReference type="InterPro" id="IPR004813">
    <property type="entry name" value="OPT"/>
</dbReference>
<gene>
    <name evidence="7" type="ORF">Y958_02650</name>
</gene>
<proteinExistence type="predicted"/>
<feature type="transmembrane region" description="Helical" evidence="6">
    <location>
        <begin position="352"/>
        <end position="377"/>
    </location>
</feature>
<feature type="transmembrane region" description="Helical" evidence="6">
    <location>
        <begin position="169"/>
        <end position="188"/>
    </location>
</feature>
<dbReference type="KEGG" id="nao:Y958_02650"/>
<evidence type="ECO:0000313" key="7">
    <source>
        <dbReference type="EMBL" id="ASG19851.1"/>
    </source>
</evidence>
<evidence type="ECO:0000256" key="3">
    <source>
        <dbReference type="ARBA" id="ARBA00022692"/>
    </source>
</evidence>
<dbReference type="EMBL" id="CP022110">
    <property type="protein sequence ID" value="ASG19851.1"/>
    <property type="molecule type" value="Genomic_DNA"/>
</dbReference>
<evidence type="ECO:0000256" key="4">
    <source>
        <dbReference type="ARBA" id="ARBA00022989"/>
    </source>
</evidence>
<feature type="transmembrane region" description="Helical" evidence="6">
    <location>
        <begin position="12"/>
        <end position="34"/>
    </location>
</feature>
<feature type="transmembrane region" description="Helical" evidence="6">
    <location>
        <begin position="557"/>
        <end position="583"/>
    </location>
</feature>
<keyword evidence="3 6" id="KW-0812">Transmembrane</keyword>
<feature type="transmembrane region" description="Helical" evidence="6">
    <location>
        <begin position="324"/>
        <end position="346"/>
    </location>
</feature>
<feature type="transmembrane region" description="Helical" evidence="6">
    <location>
        <begin position="502"/>
        <end position="520"/>
    </location>
</feature>
<protein>
    <submittedName>
        <fullName evidence="7">Oligopeptide transporter, OPT family</fullName>
    </submittedName>
</protein>
<dbReference type="GO" id="GO:0035673">
    <property type="term" value="F:oligopeptide transmembrane transporter activity"/>
    <property type="evidence" value="ECO:0007669"/>
    <property type="project" value="InterPro"/>
</dbReference>
<dbReference type="Proteomes" id="UP000197153">
    <property type="component" value="Chromosome 1"/>
</dbReference>
<feature type="transmembrane region" description="Helical" evidence="6">
    <location>
        <begin position="40"/>
        <end position="59"/>
    </location>
</feature>
<feature type="transmembrane region" description="Helical" evidence="6">
    <location>
        <begin position="389"/>
        <end position="409"/>
    </location>
</feature>
<evidence type="ECO:0000256" key="1">
    <source>
        <dbReference type="ARBA" id="ARBA00004141"/>
    </source>
</evidence>
<dbReference type="InterPro" id="IPR045035">
    <property type="entry name" value="YSL-like"/>
</dbReference>
<keyword evidence="4 6" id="KW-1133">Transmembrane helix</keyword>
<feature type="transmembrane region" description="Helical" evidence="6">
    <location>
        <begin position="101"/>
        <end position="120"/>
    </location>
</feature>
<dbReference type="PANTHER" id="PTHR31645">
    <property type="entry name" value="OLIGOPEPTIDE TRANSPORTER YGL114W-RELATED"/>
    <property type="match status" value="1"/>
</dbReference>
<feature type="transmembrane region" description="Helical" evidence="6">
    <location>
        <begin position="267"/>
        <end position="288"/>
    </location>
</feature>
<feature type="transmembrane region" description="Helical" evidence="6">
    <location>
        <begin position="226"/>
        <end position="247"/>
    </location>
</feature>
<evidence type="ECO:0000256" key="2">
    <source>
        <dbReference type="ARBA" id="ARBA00022448"/>
    </source>
</evidence>
<name>A0A248JMW7_9PROT</name>
<keyword evidence="2" id="KW-0813">Transport</keyword>